<dbReference type="PANTHER" id="PTHR10338">
    <property type="entry name" value="INTER-ALPHA-TRYPSIN INHIBITOR HEAVY CHAIN FAMILY MEMBER"/>
    <property type="match status" value="1"/>
</dbReference>
<evidence type="ECO:0000259" key="1">
    <source>
        <dbReference type="PROSITE" id="PS51468"/>
    </source>
</evidence>
<evidence type="ECO:0000313" key="3">
    <source>
        <dbReference type="RefSeq" id="XP_033705821.1"/>
    </source>
</evidence>
<dbReference type="PANTHER" id="PTHR10338:SF155">
    <property type="entry name" value="INTER-ALPHA-TRYPSIN INHIBITOR HEAVY CHAIN H6"/>
    <property type="match status" value="1"/>
</dbReference>
<feature type="domain" description="VIT" evidence="1">
    <location>
        <begin position="16"/>
        <end position="85"/>
    </location>
</feature>
<evidence type="ECO:0000313" key="2">
    <source>
        <dbReference type="Proteomes" id="UP000245320"/>
    </source>
</evidence>
<dbReference type="OrthoDB" id="299997at2759"/>
<proteinExistence type="predicted"/>
<dbReference type="Proteomes" id="UP000245320">
    <property type="component" value="Chromosome X"/>
</dbReference>
<dbReference type="InterPro" id="IPR013694">
    <property type="entry name" value="VIT"/>
</dbReference>
<dbReference type="AlphaFoldDB" id="A0A6J3QTZ9"/>
<dbReference type="PROSITE" id="PS51468">
    <property type="entry name" value="VIT"/>
    <property type="match status" value="1"/>
</dbReference>
<dbReference type="Pfam" id="PF08487">
    <property type="entry name" value="VIT"/>
    <property type="match status" value="1"/>
</dbReference>
<sequence>MQKFYYCSELRCELQVPLICLKTLGYPSQLLMKIYSMHSTVVSRYAHTLVTSVLFSPHAKAHEVIFDLDLPRLTFISNFTMGPRV</sequence>
<gene>
    <name evidence="3" type="primary">LOC117310379</name>
</gene>
<keyword evidence="2" id="KW-1185">Reference proteome</keyword>
<protein>
    <submittedName>
        <fullName evidence="3">Inter-alpha-trypsin inhibitor heavy chain H6-like</fullName>
    </submittedName>
</protein>
<reference evidence="3" key="1">
    <citation type="submission" date="2025-08" db="UniProtKB">
        <authorList>
            <consortium name="RefSeq"/>
        </authorList>
    </citation>
    <scope>IDENTIFICATION</scope>
    <source>
        <tissue evidence="3">Spleen</tissue>
    </source>
</reference>
<name>A0A6J3QTZ9_TURTR</name>
<dbReference type="GeneID" id="117310379"/>
<dbReference type="InParanoid" id="A0A6J3QTZ9"/>
<dbReference type="RefSeq" id="XP_033705821.1">
    <property type="nucleotide sequence ID" value="XM_033849930.1"/>
</dbReference>
<accession>A0A6J3QTZ9</accession>
<organism evidence="2 3">
    <name type="scientific">Tursiops truncatus</name>
    <name type="common">Atlantic bottle-nosed dolphin</name>
    <name type="synonym">Delphinus truncatus</name>
    <dbReference type="NCBI Taxonomy" id="9739"/>
    <lineage>
        <taxon>Eukaryota</taxon>
        <taxon>Metazoa</taxon>
        <taxon>Chordata</taxon>
        <taxon>Craniata</taxon>
        <taxon>Vertebrata</taxon>
        <taxon>Euteleostomi</taxon>
        <taxon>Mammalia</taxon>
        <taxon>Eutheria</taxon>
        <taxon>Laurasiatheria</taxon>
        <taxon>Artiodactyla</taxon>
        <taxon>Whippomorpha</taxon>
        <taxon>Cetacea</taxon>
        <taxon>Odontoceti</taxon>
        <taxon>Delphinidae</taxon>
        <taxon>Tursiops</taxon>
    </lineage>
</organism>
<dbReference type="InterPro" id="IPR050934">
    <property type="entry name" value="ITIH"/>
</dbReference>